<feature type="region of interest" description="Disordered" evidence="1">
    <location>
        <begin position="109"/>
        <end position="148"/>
    </location>
</feature>
<evidence type="ECO:0000313" key="2">
    <source>
        <dbReference type="EMBL" id="RSD09206.1"/>
    </source>
</evidence>
<sequence>MTGYTVNIETIMNMAKKCYLIADAYADVTGKIGSVDAAVGHLTDRDGAATAADTDVIALVDEFVEYLRTASSRYHLAAEQLEAGAAAYTNTEDDQRQIFEDYAAAFDGGGTRDYGNADWDPETEADDTARPEGTTEHAEGFDTAAEGN</sequence>
<dbReference type="RefSeq" id="WP_125315146.1">
    <property type="nucleotide sequence ID" value="NZ_RSEC01000061.1"/>
</dbReference>
<feature type="compositionally biased region" description="Basic and acidic residues" evidence="1">
    <location>
        <begin position="127"/>
        <end position="140"/>
    </location>
</feature>
<protein>
    <recommendedName>
        <fullName evidence="4">ESX-1 secretion-associated protein</fullName>
    </recommendedName>
</protein>
<proteinExistence type="predicted"/>
<dbReference type="AlphaFoldDB" id="A0A3R9DC76"/>
<keyword evidence="3" id="KW-1185">Reference proteome</keyword>
<organism evidence="2 3">
    <name type="scientific">Amycolatopsis eburnea</name>
    <dbReference type="NCBI Taxonomy" id="2267691"/>
    <lineage>
        <taxon>Bacteria</taxon>
        <taxon>Bacillati</taxon>
        <taxon>Actinomycetota</taxon>
        <taxon>Actinomycetes</taxon>
        <taxon>Pseudonocardiales</taxon>
        <taxon>Pseudonocardiaceae</taxon>
        <taxon>Amycolatopsis</taxon>
    </lineage>
</organism>
<accession>A0A3R9DC76</accession>
<dbReference type="OrthoDB" id="3694155at2"/>
<name>A0A3R9DC76_9PSEU</name>
<reference evidence="2 3" key="1">
    <citation type="submission" date="2018-12" db="EMBL/GenBank/DDBJ databases">
        <title>Amycolatopsis eburnea sp. nov. actinomycete associate with arbuscular mycorrhiza fungal spore.</title>
        <authorList>
            <person name="Lumyong S."/>
            <person name="Chaiya L."/>
        </authorList>
    </citation>
    <scope>NUCLEOTIDE SEQUENCE [LARGE SCALE GENOMIC DNA]</scope>
    <source>
        <strain evidence="2 3">GLM-1</strain>
    </source>
</reference>
<dbReference type="Proteomes" id="UP000267081">
    <property type="component" value="Unassembled WGS sequence"/>
</dbReference>
<gene>
    <name evidence="2" type="ORF">EIY87_39800</name>
</gene>
<evidence type="ECO:0008006" key="4">
    <source>
        <dbReference type="Google" id="ProtNLM"/>
    </source>
</evidence>
<evidence type="ECO:0000256" key="1">
    <source>
        <dbReference type="SAM" id="MobiDB-lite"/>
    </source>
</evidence>
<evidence type="ECO:0000313" key="3">
    <source>
        <dbReference type="Proteomes" id="UP000267081"/>
    </source>
</evidence>
<dbReference type="EMBL" id="RSEC01000061">
    <property type="protein sequence ID" value="RSD09206.1"/>
    <property type="molecule type" value="Genomic_DNA"/>
</dbReference>
<comment type="caution">
    <text evidence="2">The sequence shown here is derived from an EMBL/GenBank/DDBJ whole genome shotgun (WGS) entry which is preliminary data.</text>
</comment>